<evidence type="ECO:0000256" key="1">
    <source>
        <dbReference type="SAM" id="Phobius"/>
    </source>
</evidence>
<feature type="transmembrane region" description="Helical" evidence="1">
    <location>
        <begin position="231"/>
        <end position="251"/>
    </location>
</feature>
<protein>
    <recommendedName>
        <fullName evidence="2">DUF7847 domain-containing protein</fullName>
    </recommendedName>
</protein>
<dbReference type="Proteomes" id="UP000322997">
    <property type="component" value="Unassembled WGS sequence"/>
</dbReference>
<dbReference type="Pfam" id="PF25231">
    <property type="entry name" value="DUF7847"/>
    <property type="match status" value="1"/>
</dbReference>
<accession>A0A5D4RH74</accession>
<evidence type="ECO:0000313" key="4">
    <source>
        <dbReference type="Proteomes" id="UP000322997"/>
    </source>
</evidence>
<organism evidence="3 4">
    <name type="scientific">Rossellomorea marisflavi</name>
    <dbReference type="NCBI Taxonomy" id="189381"/>
    <lineage>
        <taxon>Bacteria</taxon>
        <taxon>Bacillati</taxon>
        <taxon>Bacillota</taxon>
        <taxon>Bacilli</taxon>
        <taxon>Bacillales</taxon>
        <taxon>Bacillaceae</taxon>
        <taxon>Rossellomorea</taxon>
    </lineage>
</organism>
<keyword evidence="1" id="KW-0472">Membrane</keyword>
<dbReference type="AlphaFoldDB" id="A0A5D4RH74"/>
<dbReference type="RefSeq" id="WP_079514735.1">
    <property type="nucleotide sequence ID" value="NZ_CP197480.1"/>
</dbReference>
<name>A0A5D4RH74_9BACI</name>
<dbReference type="InterPro" id="IPR057169">
    <property type="entry name" value="DUF7847"/>
</dbReference>
<reference evidence="3 4" key="1">
    <citation type="submission" date="2019-08" db="EMBL/GenBank/DDBJ databases">
        <title>Bacillus genomes from the desert of Cuatro Cienegas, Coahuila.</title>
        <authorList>
            <person name="Olmedo-Alvarez G."/>
        </authorList>
    </citation>
    <scope>NUCLEOTIDE SEQUENCE [LARGE SCALE GENOMIC DNA]</scope>
    <source>
        <strain evidence="3 4">CH108_3D</strain>
    </source>
</reference>
<dbReference type="PANTHER" id="PTHR33133">
    <property type="entry name" value="OS08G0107100 PROTEIN-RELATED"/>
    <property type="match status" value="1"/>
</dbReference>
<feature type="transmembrane region" description="Helical" evidence="1">
    <location>
        <begin position="94"/>
        <end position="118"/>
    </location>
</feature>
<keyword evidence="1" id="KW-1133">Transmembrane helix</keyword>
<feature type="transmembrane region" description="Helical" evidence="1">
    <location>
        <begin position="139"/>
        <end position="172"/>
    </location>
</feature>
<keyword evidence="1" id="KW-0812">Transmembrane</keyword>
<evidence type="ECO:0000259" key="2">
    <source>
        <dbReference type="Pfam" id="PF25231"/>
    </source>
</evidence>
<comment type="caution">
    <text evidence="3">The sequence shown here is derived from an EMBL/GenBank/DDBJ whole genome shotgun (WGS) entry which is preliminary data.</text>
</comment>
<evidence type="ECO:0000313" key="3">
    <source>
        <dbReference type="EMBL" id="TYS50627.1"/>
    </source>
</evidence>
<feature type="transmembrane region" description="Helical" evidence="1">
    <location>
        <begin position="29"/>
        <end position="51"/>
    </location>
</feature>
<dbReference type="EMBL" id="VTEQ01000007">
    <property type="protein sequence ID" value="TYS50627.1"/>
    <property type="molecule type" value="Genomic_DNA"/>
</dbReference>
<gene>
    <name evidence="3" type="ORF">FZC83_19660</name>
</gene>
<dbReference type="PANTHER" id="PTHR33133:SF1">
    <property type="entry name" value="EXPRESSED PROTEIN-RELATED"/>
    <property type="match status" value="1"/>
</dbReference>
<feature type="domain" description="DUF7847" evidence="2">
    <location>
        <begin position="97"/>
        <end position="282"/>
    </location>
</feature>
<feature type="transmembrane region" description="Helical" evidence="1">
    <location>
        <begin position="263"/>
        <end position="287"/>
    </location>
</feature>
<sequence>MNGSLNKPKGFGQILDQTFRLSKQHFKTFFLVFLTLVGPFFLLEALISLMMGTSFLKEVSVGPEIFSGAGFESWANDIAAEEEAITPGDLIGSLLLGLVTLVSFLIYPAAQGAIIFAVDHIRKGESFTYKQILKEGFSRYGPLLGSTLLISLIGGGMMIIPMIIIAFLIAFGTLVHPFIGIMMSIVLFTALFVGVLYFMVRWGFGVAISAMEKGSAPGLGRSWNLTKRRTWTIVGLFVIYALIVGVITGVLPLTLGLFLGNSVVYQLVVNLVTLFTTMIISVGYAIIYFDLKIRNDGDDLDQLIDEYETV</sequence>
<proteinExistence type="predicted"/>
<feature type="transmembrane region" description="Helical" evidence="1">
    <location>
        <begin position="178"/>
        <end position="200"/>
    </location>
</feature>